<dbReference type="PANTHER" id="PTHR37242">
    <property type="entry name" value="OS09G0569450 PROTEIN"/>
    <property type="match status" value="1"/>
</dbReference>
<dbReference type="AlphaFoldDB" id="A0A5N6PVF4"/>
<accession>A0A5N6PVF4</accession>
<dbReference type="Proteomes" id="UP000326396">
    <property type="component" value="Linkage Group LG10"/>
</dbReference>
<evidence type="ECO:0000256" key="1">
    <source>
        <dbReference type="SAM" id="MobiDB-lite"/>
    </source>
</evidence>
<name>A0A5N6PVF4_9ASTR</name>
<reference evidence="2 3" key="1">
    <citation type="submission" date="2019-05" db="EMBL/GenBank/DDBJ databases">
        <title>Mikania micrantha, genome provides insights into the molecular mechanism of rapid growth.</title>
        <authorList>
            <person name="Liu B."/>
        </authorList>
    </citation>
    <scope>NUCLEOTIDE SEQUENCE [LARGE SCALE GENOMIC DNA]</scope>
    <source>
        <strain evidence="2">NLD-2019</strain>
        <tissue evidence="2">Leaf</tissue>
    </source>
</reference>
<proteinExistence type="predicted"/>
<evidence type="ECO:0000313" key="2">
    <source>
        <dbReference type="EMBL" id="KAD7116876.1"/>
    </source>
</evidence>
<organism evidence="2 3">
    <name type="scientific">Mikania micrantha</name>
    <name type="common">bitter vine</name>
    <dbReference type="NCBI Taxonomy" id="192012"/>
    <lineage>
        <taxon>Eukaryota</taxon>
        <taxon>Viridiplantae</taxon>
        <taxon>Streptophyta</taxon>
        <taxon>Embryophyta</taxon>
        <taxon>Tracheophyta</taxon>
        <taxon>Spermatophyta</taxon>
        <taxon>Magnoliopsida</taxon>
        <taxon>eudicotyledons</taxon>
        <taxon>Gunneridae</taxon>
        <taxon>Pentapetalae</taxon>
        <taxon>asterids</taxon>
        <taxon>campanulids</taxon>
        <taxon>Asterales</taxon>
        <taxon>Asteraceae</taxon>
        <taxon>Asteroideae</taxon>
        <taxon>Heliantheae alliance</taxon>
        <taxon>Eupatorieae</taxon>
        <taxon>Mikania</taxon>
    </lineage>
</organism>
<keyword evidence="3" id="KW-1185">Reference proteome</keyword>
<dbReference type="EMBL" id="SZYD01000002">
    <property type="protein sequence ID" value="KAD7116876.1"/>
    <property type="molecule type" value="Genomic_DNA"/>
</dbReference>
<feature type="region of interest" description="Disordered" evidence="1">
    <location>
        <begin position="1"/>
        <end position="40"/>
    </location>
</feature>
<evidence type="ECO:0000313" key="3">
    <source>
        <dbReference type="Proteomes" id="UP000326396"/>
    </source>
</evidence>
<dbReference type="OrthoDB" id="1906532at2759"/>
<dbReference type="PANTHER" id="PTHR37242:SF1">
    <property type="entry name" value="OS09G0569450 PROTEIN"/>
    <property type="match status" value="1"/>
</dbReference>
<comment type="caution">
    <text evidence="2">The sequence shown here is derived from an EMBL/GenBank/DDBJ whole genome shotgun (WGS) entry which is preliminary data.</text>
</comment>
<sequence>MSDLQECSSPIAAVTLPPQSATTESPSAPPGAHSPPRFDPRRTIGIIKRKALIKDLAAVYHAECLAYCQVLSELQKKCEEKKLSIGKVWYHSSLSSGLHGVWLPYVLVMLLRSHEFVRMVVSEVLSLNDPAAGLSGCSSALPSQLRPP</sequence>
<protein>
    <submittedName>
        <fullName evidence="2">Uncharacterized protein</fullName>
    </submittedName>
</protein>
<gene>
    <name evidence="2" type="ORF">E3N88_04144</name>
</gene>